<proteinExistence type="inferred from homology"/>
<keyword evidence="6 7" id="KW-0472">Membrane</keyword>
<dbReference type="PANTHER" id="PTHR30193:SF37">
    <property type="entry name" value="INNER MEMBRANE ABC TRANSPORTER PERMEASE PROTEIN YCJO"/>
    <property type="match status" value="1"/>
</dbReference>
<sequence length="311" mass="34087">MTATMEKRPARRSEPSRSPEPPKRRKAMKSPYPTWFYLPAGVFYVVLFLVPTVASLYFSLTRWTLFDSTFIGFENFVEFFQDPALTTGFVNTFIYAAITSGLKIVLGMALGVLLSSQIIGRGFLRSVVFFPVLVSTIGIGITFKVLLDPFDGLINQGLATIGLAGPGWLTDPQWALFSVALVDVWKGVGLATLIYIAGIVAIPQDYFEAARVDGAGAWHNFRHITLPLLRPATVTVILLSLIGGLRSFDLIWAMTKGGPGFTSDVVASVIYKQYQAGFYGLSTAGNVILFLVVAALIFPLSAWLNRKDKEL</sequence>
<dbReference type="RefSeq" id="WP_123705466.1">
    <property type="nucleotide sequence ID" value="NZ_CP028137.1"/>
</dbReference>
<dbReference type="Pfam" id="PF00528">
    <property type="entry name" value="BPD_transp_1"/>
    <property type="match status" value="1"/>
</dbReference>
<evidence type="ECO:0000256" key="7">
    <source>
        <dbReference type="RuleBase" id="RU363032"/>
    </source>
</evidence>
<dbReference type="InterPro" id="IPR035906">
    <property type="entry name" value="MetI-like_sf"/>
</dbReference>
<dbReference type="AlphaFoldDB" id="A0A3T0T2Y4"/>
<dbReference type="InterPro" id="IPR051393">
    <property type="entry name" value="ABC_transporter_permease"/>
</dbReference>
<accession>A0A3T0T2Y4</accession>
<feature type="region of interest" description="Disordered" evidence="8">
    <location>
        <begin position="1"/>
        <end position="28"/>
    </location>
</feature>
<name>A0A3T0T2Y4_9MICO</name>
<feature type="transmembrane region" description="Helical" evidence="7">
    <location>
        <begin position="93"/>
        <end position="115"/>
    </location>
</feature>
<dbReference type="InterPro" id="IPR000515">
    <property type="entry name" value="MetI-like"/>
</dbReference>
<feature type="transmembrane region" description="Helical" evidence="7">
    <location>
        <begin position="34"/>
        <end position="58"/>
    </location>
</feature>
<organism evidence="10 11">
    <name type="scientific">Rathayibacter festucae DSM 15932</name>
    <dbReference type="NCBI Taxonomy" id="1328866"/>
    <lineage>
        <taxon>Bacteria</taxon>
        <taxon>Bacillati</taxon>
        <taxon>Actinomycetota</taxon>
        <taxon>Actinomycetes</taxon>
        <taxon>Micrococcales</taxon>
        <taxon>Microbacteriaceae</taxon>
        <taxon>Rathayibacter</taxon>
    </lineage>
</organism>
<comment type="subcellular location">
    <subcellularLocation>
        <location evidence="1 7">Cell membrane</location>
        <topology evidence="1 7">Multi-pass membrane protein</topology>
    </subcellularLocation>
</comment>
<gene>
    <name evidence="10" type="ORF">C1I64_13265</name>
</gene>
<feature type="transmembrane region" description="Helical" evidence="7">
    <location>
        <begin position="184"/>
        <end position="203"/>
    </location>
</feature>
<evidence type="ECO:0000256" key="3">
    <source>
        <dbReference type="ARBA" id="ARBA00022475"/>
    </source>
</evidence>
<evidence type="ECO:0000313" key="10">
    <source>
        <dbReference type="EMBL" id="AZZ52910.1"/>
    </source>
</evidence>
<evidence type="ECO:0000256" key="1">
    <source>
        <dbReference type="ARBA" id="ARBA00004651"/>
    </source>
</evidence>
<evidence type="ECO:0000256" key="5">
    <source>
        <dbReference type="ARBA" id="ARBA00022989"/>
    </source>
</evidence>
<dbReference type="KEGG" id="rfs:C1I64_13265"/>
<dbReference type="Gene3D" id="1.10.3720.10">
    <property type="entry name" value="MetI-like"/>
    <property type="match status" value="1"/>
</dbReference>
<evidence type="ECO:0000256" key="8">
    <source>
        <dbReference type="SAM" id="MobiDB-lite"/>
    </source>
</evidence>
<keyword evidence="5 7" id="KW-1133">Transmembrane helix</keyword>
<evidence type="ECO:0000256" key="2">
    <source>
        <dbReference type="ARBA" id="ARBA00022448"/>
    </source>
</evidence>
<feature type="transmembrane region" description="Helical" evidence="7">
    <location>
        <begin position="127"/>
        <end position="147"/>
    </location>
</feature>
<evidence type="ECO:0000256" key="6">
    <source>
        <dbReference type="ARBA" id="ARBA00023136"/>
    </source>
</evidence>
<reference evidence="10 11" key="1">
    <citation type="submission" date="2018-03" db="EMBL/GenBank/DDBJ databases">
        <title>Bacteriophage NCPPB3778 and a type I-E CRISPR drive the evolution of the US Biological Select Agent, Rathayibacter toxicus.</title>
        <authorList>
            <person name="Davis E.W.II."/>
            <person name="Tabima J.F."/>
            <person name="Weisberg A.J."/>
            <person name="Dantas Lopes L."/>
            <person name="Wiseman M.S."/>
            <person name="Wiseman M.S."/>
            <person name="Pupko T."/>
            <person name="Belcher M.S."/>
            <person name="Sechler A.J."/>
            <person name="Tancos M.A."/>
            <person name="Schroeder B.K."/>
            <person name="Murray T.D."/>
            <person name="Luster D.G."/>
            <person name="Schneider W.L."/>
            <person name="Rogers E."/>
            <person name="Andreote F.D."/>
            <person name="Grunwald N.J."/>
            <person name="Putnam M.L."/>
            <person name="Chang J.H."/>
        </authorList>
    </citation>
    <scope>NUCLEOTIDE SEQUENCE [LARGE SCALE GENOMIC DNA]</scope>
    <source>
        <strain evidence="10 11">DSM 15932</strain>
    </source>
</reference>
<dbReference type="EMBL" id="CP028137">
    <property type="protein sequence ID" value="AZZ52910.1"/>
    <property type="molecule type" value="Genomic_DNA"/>
</dbReference>
<evidence type="ECO:0000256" key="4">
    <source>
        <dbReference type="ARBA" id="ARBA00022692"/>
    </source>
</evidence>
<feature type="transmembrane region" description="Helical" evidence="7">
    <location>
        <begin position="287"/>
        <end position="305"/>
    </location>
</feature>
<keyword evidence="4 7" id="KW-0812">Transmembrane</keyword>
<comment type="similarity">
    <text evidence="7">Belongs to the binding-protein-dependent transport system permease family.</text>
</comment>
<evidence type="ECO:0000313" key="11">
    <source>
        <dbReference type="Proteomes" id="UP000285317"/>
    </source>
</evidence>
<feature type="transmembrane region" description="Helical" evidence="7">
    <location>
        <begin position="224"/>
        <end position="245"/>
    </location>
</feature>
<feature type="compositionally biased region" description="Basic and acidic residues" evidence="8">
    <location>
        <begin position="1"/>
        <end position="22"/>
    </location>
</feature>
<keyword evidence="2 7" id="KW-0813">Transport</keyword>
<feature type="domain" description="ABC transmembrane type-1" evidence="9">
    <location>
        <begin position="89"/>
        <end position="300"/>
    </location>
</feature>
<protein>
    <submittedName>
        <fullName evidence="10">ABC transporter</fullName>
    </submittedName>
</protein>
<dbReference type="GO" id="GO:0005886">
    <property type="term" value="C:plasma membrane"/>
    <property type="evidence" value="ECO:0007669"/>
    <property type="project" value="UniProtKB-SubCell"/>
</dbReference>
<dbReference type="PANTHER" id="PTHR30193">
    <property type="entry name" value="ABC TRANSPORTER PERMEASE PROTEIN"/>
    <property type="match status" value="1"/>
</dbReference>
<dbReference type="GO" id="GO:0055085">
    <property type="term" value="P:transmembrane transport"/>
    <property type="evidence" value="ECO:0007669"/>
    <property type="project" value="InterPro"/>
</dbReference>
<keyword evidence="3" id="KW-1003">Cell membrane</keyword>
<dbReference type="PROSITE" id="PS50928">
    <property type="entry name" value="ABC_TM1"/>
    <property type="match status" value="1"/>
</dbReference>
<dbReference type="Proteomes" id="UP000285317">
    <property type="component" value="Chromosome"/>
</dbReference>
<evidence type="ECO:0000259" key="9">
    <source>
        <dbReference type="PROSITE" id="PS50928"/>
    </source>
</evidence>
<dbReference type="CDD" id="cd06261">
    <property type="entry name" value="TM_PBP2"/>
    <property type="match status" value="1"/>
</dbReference>
<dbReference type="SUPFAM" id="SSF161098">
    <property type="entry name" value="MetI-like"/>
    <property type="match status" value="1"/>
</dbReference>